<dbReference type="InterPro" id="IPR003646">
    <property type="entry name" value="SH3-like_bac-type"/>
</dbReference>
<keyword evidence="3" id="KW-1185">Reference proteome</keyword>
<gene>
    <name evidence="2" type="ORF">F9802_06285</name>
</gene>
<evidence type="ECO:0000259" key="1">
    <source>
        <dbReference type="PROSITE" id="PS51781"/>
    </source>
</evidence>
<dbReference type="InterPro" id="IPR045136">
    <property type="entry name" value="Iah1-like"/>
</dbReference>
<protein>
    <submittedName>
        <fullName evidence="2">SH3 domain-containing protein</fullName>
    </submittedName>
</protein>
<evidence type="ECO:0000313" key="2">
    <source>
        <dbReference type="EMBL" id="KAB7707358.1"/>
    </source>
</evidence>
<dbReference type="SMART" id="SM00287">
    <property type="entry name" value="SH3b"/>
    <property type="match status" value="1"/>
</dbReference>
<organism evidence="2 3">
    <name type="scientific">Bacillus aerolatus</name>
    <dbReference type="NCBI Taxonomy" id="2653354"/>
    <lineage>
        <taxon>Bacteria</taxon>
        <taxon>Bacillati</taxon>
        <taxon>Bacillota</taxon>
        <taxon>Bacilli</taxon>
        <taxon>Bacillales</taxon>
        <taxon>Bacillaceae</taxon>
        <taxon>Bacillus</taxon>
    </lineage>
</organism>
<dbReference type="Gene3D" id="3.40.50.1110">
    <property type="entry name" value="SGNH hydrolase"/>
    <property type="match status" value="1"/>
</dbReference>
<dbReference type="InterPro" id="IPR036514">
    <property type="entry name" value="SGNH_hydro_sf"/>
</dbReference>
<dbReference type="EMBL" id="WEIO01000003">
    <property type="protein sequence ID" value="KAB7707358.1"/>
    <property type="molecule type" value="Genomic_DNA"/>
</dbReference>
<name>A0A6I1FKN6_9BACI</name>
<dbReference type="Pfam" id="PF08239">
    <property type="entry name" value="SH3_3"/>
    <property type="match status" value="1"/>
</dbReference>
<sequence length="339" mass="38231">MQHLIHRLLFFGKCMGGVRMKRGLLWKSICIWLFVFLFLFNINIDSSFAETKPQKATVNVSSLNVREKPHAKAKIIGSLKKGAATYIYAAKPGGWAEIRYKNKIGYVAARYLKIAKDSPVPGSEIIVAFGDSNTQGTNWRDNGYDEKDKWVNKLGQYRTVINAGVGGHTSEQGKARFQKDVLNKKPKVVIIMFGTNDAVLNANGQPKVTKAQFEKNVRYFTDTLKARQSRVILMTTIPVIQGNNTNYYYSRNNQNLYSRYNGARLWHDSYNAIVRKVAKEKKVLLVDNYKNITGSMKGITDRKLINTRFIDQSGTHFTPQGADVVYRSVSAAVNTALSK</sequence>
<dbReference type="InterPro" id="IPR013830">
    <property type="entry name" value="SGNH_hydro"/>
</dbReference>
<dbReference type="Gene3D" id="2.30.30.40">
    <property type="entry name" value="SH3 Domains"/>
    <property type="match status" value="1"/>
</dbReference>
<dbReference type="PANTHER" id="PTHR14209">
    <property type="entry name" value="ISOAMYL ACETATE-HYDROLYZING ESTERASE 1"/>
    <property type="match status" value="1"/>
</dbReference>
<dbReference type="Pfam" id="PF13472">
    <property type="entry name" value="Lipase_GDSL_2"/>
    <property type="match status" value="1"/>
</dbReference>
<dbReference type="PANTHER" id="PTHR14209:SF19">
    <property type="entry name" value="ISOAMYL ACETATE-HYDROLYZING ESTERASE 1 HOMOLOG"/>
    <property type="match status" value="1"/>
</dbReference>
<feature type="domain" description="SH3b" evidence="1">
    <location>
        <begin position="53"/>
        <end position="116"/>
    </location>
</feature>
<dbReference type="SUPFAM" id="SSF52266">
    <property type="entry name" value="SGNH hydrolase"/>
    <property type="match status" value="1"/>
</dbReference>
<reference evidence="2 3" key="1">
    <citation type="submission" date="2019-10" db="EMBL/GenBank/DDBJ databases">
        <title>Bacillus aerolatum sp. nov., isolated from bioaerosol of sport playgrounds.</title>
        <authorList>
            <person name="Chen P."/>
            <person name="Zhang G."/>
        </authorList>
    </citation>
    <scope>NUCLEOTIDE SEQUENCE [LARGE SCALE GENOMIC DNA]</scope>
    <source>
        <strain evidence="2 3">CX253</strain>
    </source>
</reference>
<evidence type="ECO:0000313" key="3">
    <source>
        <dbReference type="Proteomes" id="UP000429595"/>
    </source>
</evidence>
<proteinExistence type="predicted"/>
<accession>A0A6I1FKN6</accession>
<dbReference type="PROSITE" id="PS51781">
    <property type="entry name" value="SH3B"/>
    <property type="match status" value="1"/>
</dbReference>
<comment type="caution">
    <text evidence="2">The sequence shown here is derived from an EMBL/GenBank/DDBJ whole genome shotgun (WGS) entry which is preliminary data.</text>
</comment>
<dbReference type="AlphaFoldDB" id="A0A6I1FKN6"/>
<dbReference type="Proteomes" id="UP000429595">
    <property type="component" value="Unassembled WGS sequence"/>
</dbReference>